<dbReference type="PANTHER" id="PTHR30429">
    <property type="entry name" value="D-METHIONINE-BINDING LIPOPROTEIN METQ"/>
    <property type="match status" value="1"/>
</dbReference>
<comment type="caution">
    <text evidence="8">The sequence shown here is derived from an EMBL/GenBank/DDBJ whole genome shotgun (WGS) entry which is preliminary data.</text>
</comment>
<evidence type="ECO:0000256" key="5">
    <source>
        <dbReference type="ARBA" id="ARBA00023139"/>
    </source>
</evidence>
<dbReference type="PIRSF" id="PIRSF002854">
    <property type="entry name" value="MetQ"/>
    <property type="match status" value="1"/>
</dbReference>
<dbReference type="Pfam" id="PF03180">
    <property type="entry name" value="Lipoprotein_9"/>
    <property type="match status" value="1"/>
</dbReference>
<comment type="similarity">
    <text evidence="2">Belongs to the NlpA lipoprotein family.</text>
</comment>
<evidence type="ECO:0000256" key="1">
    <source>
        <dbReference type="ARBA" id="ARBA00004635"/>
    </source>
</evidence>
<keyword evidence="6" id="KW-0449">Lipoprotein</keyword>
<dbReference type="PANTHER" id="PTHR30429:SF1">
    <property type="entry name" value="D-METHIONINE-BINDING LIPOPROTEIN METQ-RELATED"/>
    <property type="match status" value="1"/>
</dbReference>
<evidence type="ECO:0000256" key="2">
    <source>
        <dbReference type="ARBA" id="ARBA00008973"/>
    </source>
</evidence>
<dbReference type="EMBL" id="PGTO01000021">
    <property type="protein sequence ID" value="RAU20546.1"/>
    <property type="molecule type" value="Genomic_DNA"/>
</dbReference>
<proteinExistence type="inferred from homology"/>
<feature type="signal peptide" evidence="7">
    <location>
        <begin position="1"/>
        <end position="22"/>
    </location>
</feature>
<dbReference type="AlphaFoldDB" id="A0A364NTZ7"/>
<protein>
    <submittedName>
        <fullName evidence="8">Methionine ABC transporter substrate-binding protein</fullName>
    </submittedName>
</protein>
<dbReference type="GO" id="GO:0016020">
    <property type="term" value="C:membrane"/>
    <property type="evidence" value="ECO:0007669"/>
    <property type="project" value="UniProtKB-SubCell"/>
</dbReference>
<keyword evidence="3 7" id="KW-0732">Signal</keyword>
<dbReference type="RefSeq" id="WP_112146989.1">
    <property type="nucleotide sequence ID" value="NZ_PGTO01000021.1"/>
</dbReference>
<evidence type="ECO:0000313" key="8">
    <source>
        <dbReference type="EMBL" id="RAU20546.1"/>
    </source>
</evidence>
<comment type="subcellular location">
    <subcellularLocation>
        <location evidence="1">Membrane</location>
        <topology evidence="1">Lipid-anchor</topology>
    </subcellularLocation>
</comment>
<accession>A0A364NTZ7</accession>
<reference evidence="8 9" key="1">
    <citation type="submission" date="2017-11" db="EMBL/GenBank/DDBJ databases">
        <title>Draft genome sequence of magnetotactic bacterium Magnetospirillum kuznetsovii LBB-42.</title>
        <authorList>
            <person name="Grouzdev D.S."/>
            <person name="Rysina M.S."/>
            <person name="Baslerov R.V."/>
            <person name="Koziaeva V."/>
        </authorList>
    </citation>
    <scope>NUCLEOTIDE SEQUENCE [LARGE SCALE GENOMIC DNA]</scope>
    <source>
        <strain evidence="8 9">LBB-42</strain>
    </source>
</reference>
<name>A0A364NTZ7_9PROT</name>
<dbReference type="SUPFAM" id="SSF53850">
    <property type="entry name" value="Periplasmic binding protein-like II"/>
    <property type="match status" value="1"/>
</dbReference>
<evidence type="ECO:0000256" key="3">
    <source>
        <dbReference type="ARBA" id="ARBA00022729"/>
    </source>
</evidence>
<dbReference type="Proteomes" id="UP000251075">
    <property type="component" value="Unassembled WGS sequence"/>
</dbReference>
<evidence type="ECO:0000256" key="7">
    <source>
        <dbReference type="SAM" id="SignalP"/>
    </source>
</evidence>
<keyword evidence="9" id="KW-1185">Reference proteome</keyword>
<keyword evidence="4" id="KW-0472">Membrane</keyword>
<dbReference type="InterPro" id="IPR004872">
    <property type="entry name" value="Lipoprotein_NlpA"/>
</dbReference>
<gene>
    <name evidence="8" type="ORF">CU669_18060</name>
</gene>
<keyword evidence="5" id="KW-0564">Palmitate</keyword>
<dbReference type="NCBIfam" id="TIGR00363">
    <property type="entry name" value="MetQ/NlpA family lipoprotein"/>
    <property type="match status" value="1"/>
</dbReference>
<dbReference type="Gene3D" id="3.40.190.10">
    <property type="entry name" value="Periplasmic binding protein-like II"/>
    <property type="match status" value="2"/>
</dbReference>
<evidence type="ECO:0000256" key="6">
    <source>
        <dbReference type="ARBA" id="ARBA00023288"/>
    </source>
</evidence>
<evidence type="ECO:0000256" key="4">
    <source>
        <dbReference type="ARBA" id="ARBA00023136"/>
    </source>
</evidence>
<organism evidence="8 9">
    <name type="scientific">Paramagnetospirillum kuznetsovii</name>
    <dbReference type="NCBI Taxonomy" id="2053833"/>
    <lineage>
        <taxon>Bacteria</taxon>
        <taxon>Pseudomonadati</taxon>
        <taxon>Pseudomonadota</taxon>
        <taxon>Alphaproteobacteria</taxon>
        <taxon>Rhodospirillales</taxon>
        <taxon>Magnetospirillaceae</taxon>
        <taxon>Paramagnetospirillum</taxon>
    </lineage>
</organism>
<sequence length="260" mass="28200">MKTVRIALAAAALLLGAHGAQAETLKVGVSAGPYAEVIEFAGKIYKEKEGIDVKVIEFSDYTLPNAALAQGDIDLNNFQHKPYLDNQVKNRGFDLVAVEKSIIVPLGLYSKKIATLSQVKDGSLVAIPNDPSNGSRALLLLQQAGLIKVDPAKGIAASVADIVDNPRKLKFREIDAAQLPRSLEDTDFSAVTLNYAVSGGLDPKKALLLEDINTPWNLWFVTQGARKADSKILKFIAIYRSPEVKAFIAKRFDGTIIPTW</sequence>
<feature type="chain" id="PRO_5016570078" evidence="7">
    <location>
        <begin position="23"/>
        <end position="260"/>
    </location>
</feature>
<evidence type="ECO:0000313" key="9">
    <source>
        <dbReference type="Proteomes" id="UP000251075"/>
    </source>
</evidence>
<dbReference type="OrthoDB" id="9812878at2"/>